<evidence type="ECO:0000256" key="1">
    <source>
        <dbReference type="SAM" id="MobiDB-lite"/>
    </source>
</evidence>
<accession>A0ABM4X4P0</accession>
<dbReference type="Proteomes" id="UP001652660">
    <property type="component" value="Chromosome 3c"/>
</dbReference>
<dbReference type="PANTHER" id="PTHR33116:SF86">
    <property type="entry name" value="REVERSE TRANSCRIPTASE DOMAIN-CONTAINING PROTEIN"/>
    <property type="match status" value="1"/>
</dbReference>
<evidence type="ECO:0000313" key="3">
    <source>
        <dbReference type="RefSeq" id="XP_071939003.1"/>
    </source>
</evidence>
<feature type="region of interest" description="Disordered" evidence="1">
    <location>
        <begin position="231"/>
        <end position="250"/>
    </location>
</feature>
<dbReference type="PANTHER" id="PTHR33116">
    <property type="entry name" value="REVERSE TRANSCRIPTASE ZINC-BINDING DOMAIN-CONTAINING PROTEIN-RELATED-RELATED"/>
    <property type="match status" value="1"/>
</dbReference>
<sequence>MEKSSVFFSRNVERQAQIEICRSLQGVKVVKQGKYLGLPMIITKTNEQIFGFIRDKCQKTILNWRNTQLSQAEKEVLLKAVTMAMLTYAMSCFKLPVRLCKDVNSLIARFWWGEGKGKTKMHWVSWKKMTTAKKAGGLGFKDLQSFNKALLGKQIWRLLTCPNLLLSKVLRARYYPKTTLLSCELNGNALWIWKSLMSAREEVQRGARKQIENGKSTRIWEDAWMLEESKDDMEDAPLQWDGLQENGREY</sequence>
<gene>
    <name evidence="3" type="primary">LOC140037782</name>
</gene>
<dbReference type="GeneID" id="140037782"/>
<keyword evidence="2" id="KW-1185">Reference proteome</keyword>
<protein>
    <submittedName>
        <fullName evidence="3">Uncharacterized mitochondrial protein AtMg00310-like</fullName>
    </submittedName>
</protein>
<dbReference type="RefSeq" id="XP_071939003.1">
    <property type="nucleotide sequence ID" value="XM_072082902.1"/>
</dbReference>
<evidence type="ECO:0000313" key="2">
    <source>
        <dbReference type="Proteomes" id="UP001652660"/>
    </source>
</evidence>
<name>A0ABM4X4P0_COFAR</name>
<reference evidence="3" key="1">
    <citation type="submission" date="2025-08" db="UniProtKB">
        <authorList>
            <consortium name="RefSeq"/>
        </authorList>
    </citation>
    <scope>IDENTIFICATION</scope>
    <source>
        <tissue evidence="3">Leaves</tissue>
    </source>
</reference>
<proteinExistence type="predicted"/>
<organism evidence="2 3">
    <name type="scientific">Coffea arabica</name>
    <name type="common">Arabian coffee</name>
    <dbReference type="NCBI Taxonomy" id="13443"/>
    <lineage>
        <taxon>Eukaryota</taxon>
        <taxon>Viridiplantae</taxon>
        <taxon>Streptophyta</taxon>
        <taxon>Embryophyta</taxon>
        <taxon>Tracheophyta</taxon>
        <taxon>Spermatophyta</taxon>
        <taxon>Magnoliopsida</taxon>
        <taxon>eudicotyledons</taxon>
        <taxon>Gunneridae</taxon>
        <taxon>Pentapetalae</taxon>
        <taxon>asterids</taxon>
        <taxon>lamiids</taxon>
        <taxon>Gentianales</taxon>
        <taxon>Rubiaceae</taxon>
        <taxon>Ixoroideae</taxon>
        <taxon>Gardenieae complex</taxon>
        <taxon>Bertiereae - Coffeeae clade</taxon>
        <taxon>Coffeeae</taxon>
        <taxon>Coffea</taxon>
    </lineage>
</organism>